<dbReference type="Pfam" id="PF01557">
    <property type="entry name" value="FAA_hydrolase"/>
    <property type="match status" value="1"/>
</dbReference>
<dbReference type="InterPro" id="IPR051121">
    <property type="entry name" value="FAH"/>
</dbReference>
<protein>
    <submittedName>
        <fullName evidence="4">Ureidoglycolate lyase</fullName>
    </submittedName>
</protein>
<dbReference type="FunFam" id="3.90.850.10:FF:000002">
    <property type="entry name" value="2-hydroxyhepta-2,4-diene-1,7-dioate isomerase"/>
    <property type="match status" value="1"/>
</dbReference>
<evidence type="ECO:0000256" key="1">
    <source>
        <dbReference type="ARBA" id="ARBA00010211"/>
    </source>
</evidence>
<dbReference type="RefSeq" id="WP_089344027.1">
    <property type="nucleotide sequence ID" value="NZ_CP067132.1"/>
</dbReference>
<comment type="similarity">
    <text evidence="1">Belongs to the FAH family.</text>
</comment>
<dbReference type="SUPFAM" id="SSF56529">
    <property type="entry name" value="FAH"/>
    <property type="match status" value="1"/>
</dbReference>
<dbReference type="GO" id="GO:0019752">
    <property type="term" value="P:carboxylic acid metabolic process"/>
    <property type="evidence" value="ECO:0007669"/>
    <property type="project" value="UniProtKB-ARBA"/>
</dbReference>
<proteinExistence type="inferred from homology"/>
<dbReference type="InterPro" id="IPR011234">
    <property type="entry name" value="Fumarylacetoacetase-like_C"/>
</dbReference>
<keyword evidence="2" id="KW-0479">Metal-binding</keyword>
<dbReference type="Proteomes" id="UP000198307">
    <property type="component" value="Unassembled WGS sequence"/>
</dbReference>
<keyword evidence="5" id="KW-1185">Reference proteome</keyword>
<dbReference type="GO" id="GO:0016853">
    <property type="term" value="F:isomerase activity"/>
    <property type="evidence" value="ECO:0007669"/>
    <property type="project" value="UniProtKB-ARBA"/>
</dbReference>
<dbReference type="Gene3D" id="3.90.850.10">
    <property type="entry name" value="Fumarylacetoacetase-like, C-terminal domain"/>
    <property type="match status" value="1"/>
</dbReference>
<dbReference type="PANTHER" id="PTHR42796:SF4">
    <property type="entry name" value="FUMARYLACETOACETATE HYDROLASE DOMAIN-CONTAINING PROTEIN 2A"/>
    <property type="match status" value="1"/>
</dbReference>
<keyword evidence="4" id="KW-0456">Lyase</keyword>
<sequence length="287" mass="30880">MKLMRLGNRDEAKTPCILDAGGTLRDVSSIVADFTPTTLSAALIETLKATDPSSLPAVSADGKRIAPPVAQPRNIWCIGLNYSDHAAEAGMDIPSEPILFNKSSATYCGPNDPILYSPRMTKLDWEVELGIVIGTAALNITREEAMEHVAGFVLVNDLSERAWQLERGGQWVKGKSYPNFCPTGPMLVTPDEVGDFNDLDMTLDVNGQRMQSGSTAKMIFDVPTIVSYMSEFCQLEPGDLICTGTPPGVGAGMKPPVWLKPGDEVRLSIQGLGEQRQAVVETSGGRP</sequence>
<dbReference type="InterPro" id="IPR036663">
    <property type="entry name" value="Fumarylacetoacetase_C_sf"/>
</dbReference>
<evidence type="ECO:0000259" key="3">
    <source>
        <dbReference type="Pfam" id="PF01557"/>
    </source>
</evidence>
<evidence type="ECO:0000256" key="2">
    <source>
        <dbReference type="ARBA" id="ARBA00022723"/>
    </source>
</evidence>
<dbReference type="PANTHER" id="PTHR42796">
    <property type="entry name" value="FUMARYLACETOACETATE HYDROLASE DOMAIN-CONTAINING PROTEIN 2A-RELATED"/>
    <property type="match status" value="1"/>
</dbReference>
<dbReference type="GO" id="GO:0016829">
    <property type="term" value="F:lyase activity"/>
    <property type="evidence" value="ECO:0007669"/>
    <property type="project" value="UniProtKB-KW"/>
</dbReference>
<evidence type="ECO:0000313" key="4">
    <source>
        <dbReference type="EMBL" id="SNT73550.1"/>
    </source>
</evidence>
<dbReference type="AlphaFoldDB" id="A0A239PTQ5"/>
<feature type="domain" description="Fumarylacetoacetase-like C-terminal" evidence="3">
    <location>
        <begin position="75"/>
        <end position="280"/>
    </location>
</feature>
<gene>
    <name evidence="4" type="ORF">SAMN05444959_10583</name>
</gene>
<organism evidence="4 5">
    <name type="scientific">Paracoccus seriniphilus</name>
    <dbReference type="NCBI Taxonomy" id="184748"/>
    <lineage>
        <taxon>Bacteria</taxon>
        <taxon>Pseudomonadati</taxon>
        <taxon>Pseudomonadota</taxon>
        <taxon>Alphaproteobacteria</taxon>
        <taxon>Rhodobacterales</taxon>
        <taxon>Paracoccaceae</taxon>
        <taxon>Paracoccus</taxon>
    </lineage>
</organism>
<dbReference type="GO" id="GO:0046872">
    <property type="term" value="F:metal ion binding"/>
    <property type="evidence" value="ECO:0007669"/>
    <property type="project" value="UniProtKB-KW"/>
</dbReference>
<reference evidence="4" key="1">
    <citation type="submission" date="2017-07" db="EMBL/GenBank/DDBJ databases">
        <authorList>
            <person name="Sun Z.S."/>
            <person name="Albrecht U."/>
            <person name="Echele G."/>
            <person name="Lee C.C."/>
        </authorList>
    </citation>
    <scope>NUCLEOTIDE SEQUENCE [LARGE SCALE GENOMIC DNA]</scope>
    <source>
        <strain evidence="4">DSM 14827</strain>
    </source>
</reference>
<dbReference type="EMBL" id="FZQB01000005">
    <property type="protein sequence ID" value="SNT73550.1"/>
    <property type="molecule type" value="Genomic_DNA"/>
</dbReference>
<name>A0A239PTQ5_9RHOB</name>
<dbReference type="OrthoDB" id="5197601at2"/>
<evidence type="ECO:0000313" key="5">
    <source>
        <dbReference type="Proteomes" id="UP000198307"/>
    </source>
</evidence>
<accession>A0A239PTQ5</accession>